<reference evidence="8 9" key="1">
    <citation type="submission" date="2017-02" db="EMBL/GenBank/DDBJ databases">
        <title>Draft genome sequence of Moraxella pluranimalium CCUG 54913T type strain.</title>
        <authorList>
            <person name="Salva-Serra F."/>
            <person name="Engstrom-Jakobsson H."/>
            <person name="Thorell K."/>
            <person name="Jaen-Luchoro D."/>
            <person name="Gonzales-Siles L."/>
            <person name="Karlsson R."/>
            <person name="Yazdan S."/>
            <person name="Boulund F."/>
            <person name="Johnning A."/>
            <person name="Engstrand L."/>
            <person name="Kristiansson E."/>
            <person name="Moore E."/>
        </authorList>
    </citation>
    <scope>NUCLEOTIDE SEQUENCE [LARGE SCALE GENOMIC DNA]</scope>
    <source>
        <strain evidence="8 9">CCUG 54913</strain>
    </source>
</reference>
<keyword evidence="2" id="KW-1003">Cell membrane</keyword>
<dbReference type="PANTHER" id="PTHR30606">
    <property type="entry name" value="LIPID A BIOSYNTHESIS LAUROYL ACYLTRANSFERASE"/>
    <property type="match status" value="1"/>
</dbReference>
<dbReference type="OrthoDB" id="9803456at2"/>
<dbReference type="RefSeq" id="WP_078253596.1">
    <property type="nucleotide sequence ID" value="NZ_MUYU01000007.1"/>
</dbReference>
<evidence type="ECO:0000256" key="3">
    <source>
        <dbReference type="ARBA" id="ARBA00022519"/>
    </source>
</evidence>
<organism evidence="8 9">
    <name type="scientific">Moraxella pluranimalium</name>
    <dbReference type="NCBI Taxonomy" id="470453"/>
    <lineage>
        <taxon>Bacteria</taxon>
        <taxon>Pseudomonadati</taxon>
        <taxon>Pseudomonadota</taxon>
        <taxon>Gammaproteobacteria</taxon>
        <taxon>Moraxellales</taxon>
        <taxon>Moraxellaceae</taxon>
        <taxon>Moraxella</taxon>
    </lineage>
</organism>
<dbReference type="AlphaFoldDB" id="A0A1T0CSB1"/>
<dbReference type="InterPro" id="IPR004960">
    <property type="entry name" value="LipA_acyltrans"/>
</dbReference>
<comment type="caution">
    <text evidence="8">The sequence shown here is derived from an EMBL/GenBank/DDBJ whole genome shotgun (WGS) entry which is preliminary data.</text>
</comment>
<feature type="transmembrane region" description="Helical" evidence="7">
    <location>
        <begin position="49"/>
        <end position="66"/>
    </location>
</feature>
<dbReference type="GO" id="GO:0005886">
    <property type="term" value="C:plasma membrane"/>
    <property type="evidence" value="ECO:0007669"/>
    <property type="project" value="UniProtKB-SubCell"/>
</dbReference>
<comment type="subcellular location">
    <subcellularLocation>
        <location evidence="1">Cell inner membrane</location>
    </subcellularLocation>
</comment>
<keyword evidence="3" id="KW-0997">Cell inner membrane</keyword>
<dbReference type="STRING" id="470453.B0680_03125"/>
<protein>
    <submittedName>
        <fullName evidence="8">Lipid A biosynthesis acyltransferase</fullName>
    </submittedName>
</protein>
<evidence type="ECO:0000313" key="9">
    <source>
        <dbReference type="Proteomes" id="UP000189800"/>
    </source>
</evidence>
<evidence type="ECO:0000256" key="1">
    <source>
        <dbReference type="ARBA" id="ARBA00004533"/>
    </source>
</evidence>
<evidence type="ECO:0000256" key="2">
    <source>
        <dbReference type="ARBA" id="ARBA00022475"/>
    </source>
</evidence>
<dbReference type="GO" id="GO:0009247">
    <property type="term" value="P:glycolipid biosynthetic process"/>
    <property type="evidence" value="ECO:0007669"/>
    <property type="project" value="UniProtKB-ARBA"/>
</dbReference>
<evidence type="ECO:0000256" key="7">
    <source>
        <dbReference type="SAM" id="Phobius"/>
    </source>
</evidence>
<keyword evidence="9" id="KW-1185">Reference proteome</keyword>
<evidence type="ECO:0000256" key="4">
    <source>
        <dbReference type="ARBA" id="ARBA00022679"/>
    </source>
</evidence>
<dbReference type="CDD" id="cd07984">
    <property type="entry name" value="LPLAT_LABLAT-like"/>
    <property type="match status" value="1"/>
</dbReference>
<sequence>MSCDNHQCGCGDTKPVSTTPAITLTDNHKQTHIAEPKPFQWAFLHPKNWGFWLAMALILPLIYLPLRIQFMIGRAIGKLVFKFVKRRVNDTLTNLKLAFPNKTDDERQAIARQVFINQGIGIFESLCAWFRPNVFVRSFSISGLQHLVNAQKDGKAVILLGGHYTTLDLGGRLCTQFFGADCVYRPQNNALLEWFIYNARRRIFDEQISSRDMKKLITRIKAGRVIWYSPDQDFGLEHGVMATFFGVPAATITAQRRLAKMGDKSNPPAVMMMDMVRQTPDFIPSGRRPHYHITLSPALENYPSADEVADAERINRLIEANIQKDVSQWMWFHRRFKNQADGTNYYQK</sequence>
<dbReference type="PIRSF" id="PIRSF026649">
    <property type="entry name" value="MsbB"/>
    <property type="match status" value="1"/>
</dbReference>
<dbReference type="Pfam" id="PF03279">
    <property type="entry name" value="Lip_A_acyltrans"/>
    <property type="match status" value="1"/>
</dbReference>
<dbReference type="PANTHER" id="PTHR30606:SF9">
    <property type="entry name" value="LIPID A BIOSYNTHESIS LAUROYLTRANSFERASE"/>
    <property type="match status" value="1"/>
</dbReference>
<keyword evidence="4 8" id="KW-0808">Transferase</keyword>
<dbReference type="EMBL" id="MUYU01000007">
    <property type="protein sequence ID" value="OOS25109.1"/>
    <property type="molecule type" value="Genomic_DNA"/>
</dbReference>
<keyword evidence="5 7" id="KW-0472">Membrane</keyword>
<keyword evidence="7" id="KW-0812">Transmembrane</keyword>
<dbReference type="GO" id="GO:0016746">
    <property type="term" value="F:acyltransferase activity"/>
    <property type="evidence" value="ECO:0007669"/>
    <property type="project" value="UniProtKB-KW"/>
</dbReference>
<proteinExistence type="predicted"/>
<gene>
    <name evidence="8" type="ORF">B0680_03125</name>
</gene>
<evidence type="ECO:0000313" key="8">
    <source>
        <dbReference type="EMBL" id="OOS25109.1"/>
    </source>
</evidence>
<evidence type="ECO:0000256" key="6">
    <source>
        <dbReference type="ARBA" id="ARBA00023315"/>
    </source>
</evidence>
<evidence type="ECO:0000256" key="5">
    <source>
        <dbReference type="ARBA" id="ARBA00023136"/>
    </source>
</evidence>
<keyword evidence="6 8" id="KW-0012">Acyltransferase</keyword>
<name>A0A1T0CSB1_9GAMM</name>
<keyword evidence="7" id="KW-1133">Transmembrane helix</keyword>
<dbReference type="Proteomes" id="UP000189800">
    <property type="component" value="Unassembled WGS sequence"/>
</dbReference>
<accession>A0A1T0CSB1</accession>